<dbReference type="InterPro" id="IPR052174">
    <property type="entry name" value="Flavoredoxin"/>
</dbReference>
<proteinExistence type="inferred from homology"/>
<keyword evidence="2" id="KW-0285">Flavoprotein</keyword>
<organism evidence="5 6">
    <name type="scientific">Methanosphaerula palustris (strain ATCC BAA-1556 / DSM 19958 / E1-9c)</name>
    <dbReference type="NCBI Taxonomy" id="521011"/>
    <lineage>
        <taxon>Archaea</taxon>
        <taxon>Methanobacteriati</taxon>
        <taxon>Methanobacteriota</taxon>
        <taxon>Stenosarchaea group</taxon>
        <taxon>Methanomicrobia</taxon>
        <taxon>Methanomicrobiales</taxon>
        <taxon>Methanoregulaceae</taxon>
        <taxon>Methanosphaerula</taxon>
    </lineage>
</organism>
<feature type="domain" description="Flavin reductase like" evidence="4">
    <location>
        <begin position="10"/>
        <end position="164"/>
    </location>
</feature>
<evidence type="ECO:0000256" key="2">
    <source>
        <dbReference type="ARBA" id="ARBA00022630"/>
    </source>
</evidence>
<dbReference type="GO" id="GO:0010181">
    <property type="term" value="F:FMN binding"/>
    <property type="evidence" value="ECO:0007669"/>
    <property type="project" value="InterPro"/>
</dbReference>
<name>B8GFT2_METPE</name>
<dbReference type="HOGENOM" id="CLU_059021_5_5_2"/>
<dbReference type="RefSeq" id="WP_012619284.1">
    <property type="nucleotide sequence ID" value="NC_011832.1"/>
</dbReference>
<evidence type="ECO:0000313" key="6">
    <source>
        <dbReference type="Proteomes" id="UP000002457"/>
    </source>
</evidence>
<dbReference type="Gene3D" id="2.30.110.10">
    <property type="entry name" value="Electron Transport, Fmn-binding Protein, Chain A"/>
    <property type="match status" value="1"/>
</dbReference>
<evidence type="ECO:0000313" key="5">
    <source>
        <dbReference type="EMBL" id="ACL17965.1"/>
    </source>
</evidence>
<evidence type="ECO:0000256" key="3">
    <source>
        <dbReference type="ARBA" id="ARBA00038054"/>
    </source>
</evidence>
<dbReference type="Pfam" id="PF01613">
    <property type="entry name" value="Flavin_Reduct"/>
    <property type="match status" value="1"/>
</dbReference>
<dbReference type="eggNOG" id="arCOG02017">
    <property type="taxonomic scope" value="Archaea"/>
</dbReference>
<keyword evidence="6" id="KW-1185">Reference proteome</keyword>
<dbReference type="SMART" id="SM00903">
    <property type="entry name" value="Flavin_Reduct"/>
    <property type="match status" value="1"/>
</dbReference>
<dbReference type="KEGG" id="mpl:Mpal_2701"/>
<dbReference type="SUPFAM" id="SSF50475">
    <property type="entry name" value="FMN-binding split barrel"/>
    <property type="match status" value="1"/>
</dbReference>
<dbReference type="Proteomes" id="UP000002457">
    <property type="component" value="Chromosome"/>
</dbReference>
<gene>
    <name evidence="5" type="ordered locus">Mpal_2701</name>
</gene>
<dbReference type="STRING" id="521011.Mpal_2701"/>
<accession>B8GFT2</accession>
<dbReference type="PANTHER" id="PTHR43567:SF1">
    <property type="entry name" value="FLAVOREDOXIN"/>
    <property type="match status" value="1"/>
</dbReference>
<dbReference type="OrthoDB" id="8522at2157"/>
<dbReference type="PANTHER" id="PTHR43567">
    <property type="entry name" value="FLAVOREDOXIN-RELATED-RELATED"/>
    <property type="match status" value="1"/>
</dbReference>
<dbReference type="InterPro" id="IPR012349">
    <property type="entry name" value="Split_barrel_FMN-bd"/>
</dbReference>
<sequence length="189" mass="20714">MKRSIGAETFLCVHPDLIVGTYDHQGRPNMMAAAWGGICSSDPPSVGISIRPSRYTHQSLLAKREFTISIPSEHYVAEADYVGIESGKTVDKFAVTGLTPKKSDLVDAPYVDEFPVVIECRLSNTLELGVHTLFIGEILDVKVDEAGLSPEGKPDLTKIRPLVYDSIEMGYYGLGEFLGRAFSKGRSFK</sequence>
<comment type="similarity">
    <text evidence="3">Belongs to the flavoredoxin family.</text>
</comment>
<reference evidence="5 6" key="1">
    <citation type="journal article" date="2015" name="Genome Announc.">
        <title>Complete Genome Sequence of Methanosphaerula palustris E1-9CT, a Hydrogenotrophic Methanogen Isolated from a Minerotrophic Fen Peatland.</title>
        <authorList>
            <person name="Cadillo-Quiroz H."/>
            <person name="Browne P."/>
            <person name="Kyrpides N."/>
            <person name="Woyke T."/>
            <person name="Goodwin L."/>
            <person name="Detter C."/>
            <person name="Yavitt J.B."/>
            <person name="Zinder S.H."/>
        </authorList>
    </citation>
    <scope>NUCLEOTIDE SEQUENCE [LARGE SCALE GENOMIC DNA]</scope>
    <source>
        <strain evidence="6">ATCC BAA-1556 / DSM 19958 / E1-9c</strain>
    </source>
</reference>
<evidence type="ECO:0000259" key="4">
    <source>
        <dbReference type="SMART" id="SM00903"/>
    </source>
</evidence>
<dbReference type="InterPro" id="IPR002563">
    <property type="entry name" value="Flavin_Rdtase-like_dom"/>
</dbReference>
<evidence type="ECO:0000256" key="1">
    <source>
        <dbReference type="ARBA" id="ARBA00001917"/>
    </source>
</evidence>
<dbReference type="EMBL" id="CP001338">
    <property type="protein sequence ID" value="ACL17965.1"/>
    <property type="molecule type" value="Genomic_DNA"/>
</dbReference>
<dbReference type="AlphaFoldDB" id="B8GFT2"/>
<dbReference type="GeneID" id="7270809"/>
<comment type="cofactor">
    <cofactor evidence="1">
        <name>FMN</name>
        <dbReference type="ChEBI" id="CHEBI:58210"/>
    </cofactor>
</comment>
<protein>
    <submittedName>
        <fullName evidence="5">Flavin reductase domain protein FMN-binding</fullName>
    </submittedName>
</protein>